<keyword evidence="3 8" id="KW-0812">Transmembrane</keyword>
<dbReference type="GO" id="GO:0030425">
    <property type="term" value="C:dendrite"/>
    <property type="evidence" value="ECO:0007669"/>
    <property type="project" value="TreeGrafter"/>
</dbReference>
<evidence type="ECO:0000256" key="2">
    <source>
        <dbReference type="ARBA" id="ARBA00022475"/>
    </source>
</evidence>
<evidence type="ECO:0000256" key="6">
    <source>
        <dbReference type="ARBA" id="ARBA00023170"/>
    </source>
</evidence>
<keyword evidence="4 8" id="KW-1133">Transmembrane helix</keyword>
<evidence type="ECO:0000313" key="10">
    <source>
        <dbReference type="Proteomes" id="UP000069272"/>
    </source>
</evidence>
<keyword evidence="7 8" id="KW-0807">Transducer</keyword>
<organism evidence="9 10">
    <name type="scientific">Anopheles albimanus</name>
    <name type="common">New world malaria mosquito</name>
    <dbReference type="NCBI Taxonomy" id="7167"/>
    <lineage>
        <taxon>Eukaryota</taxon>
        <taxon>Metazoa</taxon>
        <taxon>Ecdysozoa</taxon>
        <taxon>Arthropoda</taxon>
        <taxon>Hexapoda</taxon>
        <taxon>Insecta</taxon>
        <taxon>Pterygota</taxon>
        <taxon>Neoptera</taxon>
        <taxon>Endopterygota</taxon>
        <taxon>Diptera</taxon>
        <taxon>Nematocera</taxon>
        <taxon>Culicoidea</taxon>
        <taxon>Culicidae</taxon>
        <taxon>Anophelinae</taxon>
        <taxon>Anopheles</taxon>
    </lineage>
</organism>
<comment type="similarity">
    <text evidence="8">Belongs to the insect chemoreceptor superfamily. Gustatory receptor (GR) family.</text>
</comment>
<dbReference type="GO" id="GO:0008049">
    <property type="term" value="P:male courtship behavior"/>
    <property type="evidence" value="ECO:0007669"/>
    <property type="project" value="TreeGrafter"/>
</dbReference>
<proteinExistence type="inferred from homology"/>
<evidence type="ECO:0000256" key="8">
    <source>
        <dbReference type="RuleBase" id="RU363108"/>
    </source>
</evidence>
<sequence length="388" mass="45160">MTPRWWRYFAVEGIYFKLIAWLGILPLQFDWSTRQFSRGNKPFIYSIGMTVSFAFIIPAMSTFLFHSTYQANEPIQTLLMVIQYCIVYIFIISAKSLLIWKSEALCVLLNEILDLRAALERMAEHLTPDWKYSALVFFKLFVVDALLVTVTLLTCNDFPEAEVIVKAGNMAYFSLMYIITLIGDVFVIGLLMCYSVFGAINRILKFLTNYGSKEGPVVNVNAALLHLYMLHCQTSRIAKQFSVTMDLVVLQLCAWYFFMIVYTIYYVYVVLLDKIKNGFIFYDAREYLNPLAYMSIQCSQLYFLVITPTICTERVKKMLPLLNRISEHHSKHHVDRLIEILTIDHLERDFIITNNDLYSMNRGLLYGMITTIGSYVILLVQFHVQREE</sequence>
<dbReference type="GO" id="GO:0005886">
    <property type="term" value="C:plasma membrane"/>
    <property type="evidence" value="ECO:0007669"/>
    <property type="project" value="UniProtKB-SubCell"/>
</dbReference>
<keyword evidence="5 8" id="KW-0472">Membrane</keyword>
<keyword evidence="6 8" id="KW-0675">Receptor</keyword>
<dbReference type="PANTHER" id="PTHR21143">
    <property type="entry name" value="INVERTEBRATE GUSTATORY RECEPTOR"/>
    <property type="match status" value="1"/>
</dbReference>
<dbReference type="GO" id="GO:0050909">
    <property type="term" value="P:sensory perception of taste"/>
    <property type="evidence" value="ECO:0007669"/>
    <property type="project" value="InterPro"/>
</dbReference>
<protein>
    <recommendedName>
        <fullName evidence="8">Gustatory receptor</fullName>
    </recommendedName>
</protein>
<evidence type="ECO:0000256" key="7">
    <source>
        <dbReference type="ARBA" id="ARBA00023224"/>
    </source>
</evidence>
<dbReference type="GO" id="GO:0007635">
    <property type="term" value="P:chemosensory behavior"/>
    <property type="evidence" value="ECO:0007669"/>
    <property type="project" value="TreeGrafter"/>
</dbReference>
<evidence type="ECO:0000256" key="4">
    <source>
        <dbReference type="ARBA" id="ARBA00022989"/>
    </source>
</evidence>
<evidence type="ECO:0000256" key="1">
    <source>
        <dbReference type="ARBA" id="ARBA00004651"/>
    </source>
</evidence>
<feature type="transmembrane region" description="Helical" evidence="8">
    <location>
        <begin position="247"/>
        <end position="271"/>
    </location>
</feature>
<dbReference type="Pfam" id="PF08395">
    <property type="entry name" value="7tm_7"/>
    <property type="match status" value="1"/>
</dbReference>
<feature type="transmembrane region" description="Helical" evidence="8">
    <location>
        <begin position="43"/>
        <end position="65"/>
    </location>
</feature>
<accession>A0A182FZW2</accession>
<feature type="transmembrane region" description="Helical" evidence="8">
    <location>
        <begin position="14"/>
        <end position="31"/>
    </location>
</feature>
<feature type="transmembrane region" description="Helical" evidence="8">
    <location>
        <begin position="364"/>
        <end position="384"/>
    </location>
</feature>
<evidence type="ECO:0000256" key="3">
    <source>
        <dbReference type="ARBA" id="ARBA00022692"/>
    </source>
</evidence>
<keyword evidence="10" id="KW-1185">Reference proteome</keyword>
<comment type="subcellular location">
    <subcellularLocation>
        <location evidence="1 8">Cell membrane</location>
        <topology evidence="1 8">Multi-pass membrane protein</topology>
    </subcellularLocation>
</comment>
<dbReference type="Proteomes" id="UP000069272">
    <property type="component" value="Chromosome 2R"/>
</dbReference>
<dbReference type="InterPro" id="IPR013604">
    <property type="entry name" value="7TM_chemorcpt"/>
</dbReference>
<reference evidence="9 10" key="1">
    <citation type="journal article" date="2017" name="G3 (Bethesda)">
        <title>The Physical Genome Mapping of Anopheles albimanus Corrected Scaffold Misassemblies and Identified Interarm Rearrangements in Genus Anopheles.</title>
        <authorList>
            <person name="Artemov G.N."/>
            <person name="Peery A.N."/>
            <person name="Jiang X."/>
            <person name="Tu Z."/>
            <person name="Stegniy V.N."/>
            <person name="Sharakhova M.V."/>
            <person name="Sharakhov I.V."/>
        </authorList>
    </citation>
    <scope>NUCLEOTIDE SEQUENCE [LARGE SCALE GENOMIC DNA]</scope>
    <source>
        <strain evidence="9 10">ALBI9_A</strain>
    </source>
</reference>
<dbReference type="GO" id="GO:0043025">
    <property type="term" value="C:neuronal cell body"/>
    <property type="evidence" value="ECO:0007669"/>
    <property type="project" value="TreeGrafter"/>
</dbReference>
<dbReference type="AlphaFoldDB" id="A0A182FZW2"/>
<dbReference type="EnsemblMetazoa" id="AALB015546-RA">
    <property type="protein sequence ID" value="AALB015546-PA"/>
    <property type="gene ID" value="AALB015546"/>
</dbReference>
<feature type="transmembrane region" description="Helical" evidence="8">
    <location>
        <begin position="77"/>
        <end position="100"/>
    </location>
</feature>
<dbReference type="GO" id="GO:0007165">
    <property type="term" value="P:signal transduction"/>
    <property type="evidence" value="ECO:0007669"/>
    <property type="project" value="UniProtKB-KW"/>
</dbReference>
<dbReference type="PANTHER" id="PTHR21143:SF134">
    <property type="entry name" value="GUSTATORY RECEPTOR"/>
    <property type="match status" value="1"/>
</dbReference>
<evidence type="ECO:0000256" key="5">
    <source>
        <dbReference type="ARBA" id="ARBA00023136"/>
    </source>
</evidence>
<feature type="transmembrane region" description="Helical" evidence="8">
    <location>
        <begin position="132"/>
        <end position="154"/>
    </location>
</feature>
<comment type="function">
    <text evidence="8">Gustatory receptor which mediates acceptance or avoidance behavior, depending on its substrates.</text>
</comment>
<feature type="transmembrane region" description="Helical" evidence="8">
    <location>
        <begin position="174"/>
        <end position="197"/>
    </location>
</feature>
<evidence type="ECO:0000313" key="9">
    <source>
        <dbReference type="EnsemblMetazoa" id="AALB015546-PA"/>
    </source>
</evidence>
<dbReference type="VEuPathDB" id="VectorBase:AALB015546"/>
<keyword evidence="2 8" id="KW-1003">Cell membrane</keyword>
<name>A0A182FZW2_ANOAL</name>
<reference evidence="9" key="2">
    <citation type="submission" date="2022-08" db="UniProtKB">
        <authorList>
            <consortium name="EnsemblMetazoa"/>
        </authorList>
    </citation>
    <scope>IDENTIFICATION</scope>
    <source>
        <strain evidence="9">STECLA/ALBI9_A</strain>
    </source>
</reference>
<dbReference type="GO" id="GO:0030424">
    <property type="term" value="C:axon"/>
    <property type="evidence" value="ECO:0007669"/>
    <property type="project" value="TreeGrafter"/>
</dbReference>